<name>A0ABV6G5Y3_9GAMM</name>
<reference evidence="1 2" key="1">
    <citation type="submission" date="2024-09" db="EMBL/GenBank/DDBJ databases">
        <authorList>
            <person name="Sun Q."/>
            <person name="Mori K."/>
        </authorList>
    </citation>
    <scope>NUCLEOTIDE SEQUENCE [LARGE SCALE GENOMIC DNA]</scope>
    <source>
        <strain evidence="1 2">CCM 7415</strain>
    </source>
</reference>
<evidence type="ECO:0000313" key="2">
    <source>
        <dbReference type="Proteomes" id="UP001589814"/>
    </source>
</evidence>
<accession>A0ABV6G5Y3</accession>
<gene>
    <name evidence="1" type="ORF">ACFFHW_13950</name>
</gene>
<protein>
    <recommendedName>
        <fullName evidence="3">Transposase</fullName>
    </recommendedName>
</protein>
<dbReference type="Proteomes" id="UP001589814">
    <property type="component" value="Unassembled WGS sequence"/>
</dbReference>
<organism evidence="1 2">
    <name type="scientific">Kushneria aurantia</name>
    <dbReference type="NCBI Taxonomy" id="504092"/>
    <lineage>
        <taxon>Bacteria</taxon>
        <taxon>Pseudomonadati</taxon>
        <taxon>Pseudomonadota</taxon>
        <taxon>Gammaproteobacteria</taxon>
        <taxon>Oceanospirillales</taxon>
        <taxon>Halomonadaceae</taxon>
        <taxon>Kushneria</taxon>
    </lineage>
</organism>
<evidence type="ECO:0000313" key="1">
    <source>
        <dbReference type="EMBL" id="MFC0269074.1"/>
    </source>
</evidence>
<dbReference type="RefSeq" id="WP_156826717.1">
    <property type="nucleotide sequence ID" value="NZ_JBHLVX010000051.1"/>
</dbReference>
<keyword evidence="2" id="KW-1185">Reference proteome</keyword>
<proteinExistence type="predicted"/>
<comment type="caution">
    <text evidence="1">The sequence shown here is derived from an EMBL/GenBank/DDBJ whole genome shotgun (WGS) entry which is preliminary data.</text>
</comment>
<dbReference type="EMBL" id="JBHLVX010000051">
    <property type="protein sequence ID" value="MFC0269074.1"/>
    <property type="molecule type" value="Genomic_DNA"/>
</dbReference>
<evidence type="ECO:0008006" key="3">
    <source>
        <dbReference type="Google" id="ProtNLM"/>
    </source>
</evidence>
<sequence>MNFFGALNGLELPLKAAMALSKRFESDVRGLFLKVMATVRRRGAPLWHAACIIREHILGCLHCR</sequence>